<accession>A0A3A8GMW5</accession>
<feature type="domain" description="HTH cro/C1-type" evidence="2">
    <location>
        <begin position="57"/>
        <end position="87"/>
    </location>
</feature>
<dbReference type="CDD" id="cd00093">
    <property type="entry name" value="HTH_XRE"/>
    <property type="match status" value="1"/>
</dbReference>
<evidence type="ECO:0000313" key="4">
    <source>
        <dbReference type="Proteomes" id="UP000281084"/>
    </source>
</evidence>
<dbReference type="InterPro" id="IPR001387">
    <property type="entry name" value="Cro/C1-type_HTH"/>
</dbReference>
<evidence type="ECO:0000259" key="2">
    <source>
        <dbReference type="PROSITE" id="PS50943"/>
    </source>
</evidence>
<proteinExistence type="predicted"/>
<evidence type="ECO:0000313" key="3">
    <source>
        <dbReference type="EMBL" id="RKG55241.1"/>
    </source>
</evidence>
<reference evidence="3 4" key="1">
    <citation type="submission" date="2018-09" db="EMBL/GenBank/DDBJ databases">
        <title>The draft genome of Acinetobacter spp. strains.</title>
        <authorList>
            <person name="Qin J."/>
            <person name="Feng Y."/>
            <person name="Zong Z."/>
        </authorList>
    </citation>
    <scope>NUCLEOTIDE SEQUENCE [LARGE SCALE GENOMIC DNA]</scope>
    <source>
        <strain evidence="3 4">WCHAc060002</strain>
    </source>
</reference>
<comment type="caution">
    <text evidence="3">The sequence shown here is derived from an EMBL/GenBank/DDBJ whole genome shotgun (WGS) entry which is preliminary data.</text>
</comment>
<protein>
    <submittedName>
        <fullName evidence="3">Helix-turn-helix domain-containing protein</fullName>
    </submittedName>
</protein>
<dbReference type="GO" id="GO:0003677">
    <property type="term" value="F:DNA binding"/>
    <property type="evidence" value="ECO:0007669"/>
    <property type="project" value="InterPro"/>
</dbReference>
<gene>
    <name evidence="3" type="ORF">D7V64_02700</name>
</gene>
<dbReference type="RefSeq" id="WP_120366755.1">
    <property type="nucleotide sequence ID" value="NZ_RAXZ01000002.1"/>
</dbReference>
<dbReference type="Pfam" id="PF01381">
    <property type="entry name" value="HTH_3"/>
    <property type="match status" value="1"/>
</dbReference>
<feature type="compositionally biased region" description="Polar residues" evidence="1">
    <location>
        <begin position="132"/>
        <end position="143"/>
    </location>
</feature>
<sequence>MYHYTESGLRDVWLENGYIEKDTAYGKVVSFVDVEGLHRVIGLNLVTHKPRLSGAEVRFLRKEMNLSQSGLAEILGVSESSIRAWETHRSKIPKPSDRLLRVLYKGSVEKGSDIRNMLDKIAHLDRQKSETKASFSHQKQGGWSEQLVA</sequence>
<dbReference type="PROSITE" id="PS50943">
    <property type="entry name" value="HTH_CROC1"/>
    <property type="match status" value="1"/>
</dbReference>
<feature type="region of interest" description="Disordered" evidence="1">
    <location>
        <begin position="129"/>
        <end position="149"/>
    </location>
</feature>
<dbReference type="Gene3D" id="1.10.260.40">
    <property type="entry name" value="lambda repressor-like DNA-binding domains"/>
    <property type="match status" value="1"/>
</dbReference>
<dbReference type="Proteomes" id="UP000281084">
    <property type="component" value="Unassembled WGS sequence"/>
</dbReference>
<name>A0A3A8GMW5_9GAMM</name>
<organism evidence="3 4">
    <name type="scientific">Acinetobacter cumulans</name>
    <dbReference type="NCBI Taxonomy" id="2136182"/>
    <lineage>
        <taxon>Bacteria</taxon>
        <taxon>Pseudomonadati</taxon>
        <taxon>Pseudomonadota</taxon>
        <taxon>Gammaproteobacteria</taxon>
        <taxon>Moraxellales</taxon>
        <taxon>Moraxellaceae</taxon>
        <taxon>Acinetobacter</taxon>
    </lineage>
</organism>
<dbReference type="InterPro" id="IPR010982">
    <property type="entry name" value="Lambda_DNA-bd_dom_sf"/>
</dbReference>
<dbReference type="AlphaFoldDB" id="A0A3A8GMW5"/>
<dbReference type="SUPFAM" id="SSF47413">
    <property type="entry name" value="lambda repressor-like DNA-binding domains"/>
    <property type="match status" value="1"/>
</dbReference>
<evidence type="ECO:0000256" key="1">
    <source>
        <dbReference type="SAM" id="MobiDB-lite"/>
    </source>
</evidence>
<dbReference type="EMBL" id="RAXZ01000002">
    <property type="protein sequence ID" value="RKG55241.1"/>
    <property type="molecule type" value="Genomic_DNA"/>
</dbReference>